<dbReference type="Proteomes" id="UP000593567">
    <property type="component" value="Unassembled WGS sequence"/>
</dbReference>
<dbReference type="OrthoDB" id="244107at2759"/>
<organism evidence="8 9">
    <name type="scientific">Bugula neritina</name>
    <name type="common">Brown bryozoan</name>
    <name type="synonym">Sertularia neritina</name>
    <dbReference type="NCBI Taxonomy" id="10212"/>
    <lineage>
        <taxon>Eukaryota</taxon>
        <taxon>Metazoa</taxon>
        <taxon>Spiralia</taxon>
        <taxon>Lophotrochozoa</taxon>
        <taxon>Bryozoa</taxon>
        <taxon>Gymnolaemata</taxon>
        <taxon>Cheilostomatida</taxon>
        <taxon>Flustrina</taxon>
        <taxon>Buguloidea</taxon>
        <taxon>Bugulidae</taxon>
        <taxon>Bugula</taxon>
    </lineage>
</organism>
<keyword evidence="1" id="KW-0813">Transport</keyword>
<accession>A0A7J7IX80</accession>
<evidence type="ECO:0000313" key="8">
    <source>
        <dbReference type="EMBL" id="KAF6018136.1"/>
    </source>
</evidence>
<evidence type="ECO:0000256" key="2">
    <source>
        <dbReference type="ARBA" id="ARBA00022771"/>
    </source>
</evidence>
<feature type="repeat" description="CHCR" evidence="6">
    <location>
        <begin position="255"/>
        <end position="408"/>
    </location>
</feature>
<dbReference type="GO" id="GO:0016236">
    <property type="term" value="P:macroautophagy"/>
    <property type="evidence" value="ECO:0007669"/>
    <property type="project" value="TreeGrafter"/>
</dbReference>
<evidence type="ECO:0000256" key="1">
    <source>
        <dbReference type="ARBA" id="ARBA00022448"/>
    </source>
</evidence>
<keyword evidence="2 5" id="KW-0863">Zinc-finger</keyword>
<dbReference type="InterPro" id="IPR000547">
    <property type="entry name" value="Clathrin_H-chain/VPS_repeat"/>
</dbReference>
<dbReference type="GO" id="GO:0030897">
    <property type="term" value="C:HOPS complex"/>
    <property type="evidence" value="ECO:0007669"/>
    <property type="project" value="TreeGrafter"/>
</dbReference>
<evidence type="ECO:0000256" key="5">
    <source>
        <dbReference type="PROSITE-ProRule" id="PRU00175"/>
    </source>
</evidence>
<dbReference type="Pfam" id="PF23556">
    <property type="entry name" value="TPR_Vps41"/>
    <property type="match status" value="1"/>
</dbReference>
<dbReference type="PANTHER" id="PTHR12616:SF1">
    <property type="entry name" value="VACUOLAR PROTEIN SORTING-ASSOCIATED PROTEIN 41 HOMOLOG"/>
    <property type="match status" value="1"/>
</dbReference>
<dbReference type="GO" id="GO:0006623">
    <property type="term" value="P:protein targeting to vacuole"/>
    <property type="evidence" value="ECO:0007669"/>
    <property type="project" value="InterPro"/>
</dbReference>
<dbReference type="SMART" id="SM00184">
    <property type="entry name" value="RING"/>
    <property type="match status" value="1"/>
</dbReference>
<dbReference type="Gene3D" id="3.30.40.10">
    <property type="entry name" value="Zinc/RING finger domain, C3HC4 (zinc finger)"/>
    <property type="match status" value="1"/>
</dbReference>
<dbReference type="InterPro" id="IPR013083">
    <property type="entry name" value="Znf_RING/FYVE/PHD"/>
</dbReference>
<dbReference type="PROSITE" id="PS50089">
    <property type="entry name" value="ZF_RING_2"/>
    <property type="match status" value="1"/>
</dbReference>
<dbReference type="InterPro" id="IPR011990">
    <property type="entry name" value="TPR-like_helical_dom_sf"/>
</dbReference>
<evidence type="ECO:0000256" key="4">
    <source>
        <dbReference type="ARBA" id="ARBA00022927"/>
    </source>
</evidence>
<dbReference type="PROSITE" id="PS50236">
    <property type="entry name" value="CHCR"/>
    <property type="match status" value="1"/>
</dbReference>
<dbReference type="Gene3D" id="1.25.40.10">
    <property type="entry name" value="Tetratricopeptide repeat domain"/>
    <property type="match status" value="1"/>
</dbReference>
<dbReference type="InterPro" id="IPR045111">
    <property type="entry name" value="Vps41/Vps8"/>
</dbReference>
<keyword evidence="3" id="KW-0862">Zinc</keyword>
<name>A0A7J7IX80_BUGNE</name>
<evidence type="ECO:0000259" key="7">
    <source>
        <dbReference type="PROSITE" id="PS50089"/>
    </source>
</evidence>
<gene>
    <name evidence="8" type="ORF">EB796_023561</name>
</gene>
<dbReference type="SMART" id="SM00299">
    <property type="entry name" value="CLH"/>
    <property type="match status" value="1"/>
</dbReference>
<dbReference type="AlphaFoldDB" id="A0A7J7IX80"/>
<keyword evidence="2 5" id="KW-0479">Metal-binding</keyword>
<keyword evidence="4" id="KW-0653">Protein transport</keyword>
<keyword evidence="9" id="KW-1185">Reference proteome</keyword>
<dbReference type="PANTHER" id="PTHR12616">
    <property type="entry name" value="VACUOLAR PROTEIN SORTING VPS41"/>
    <property type="match status" value="1"/>
</dbReference>
<evidence type="ECO:0000256" key="6">
    <source>
        <dbReference type="PROSITE-ProRule" id="PRU01006"/>
    </source>
</evidence>
<protein>
    <submittedName>
        <fullName evidence="8">VPS41</fullName>
    </submittedName>
</protein>
<dbReference type="GO" id="GO:0009267">
    <property type="term" value="P:cellular response to starvation"/>
    <property type="evidence" value="ECO:0007669"/>
    <property type="project" value="TreeGrafter"/>
</dbReference>
<reference evidence="8" key="1">
    <citation type="submission" date="2020-06" db="EMBL/GenBank/DDBJ databases">
        <title>Draft genome of Bugula neritina, a colonial animal packing powerful symbionts and potential medicines.</title>
        <authorList>
            <person name="Rayko M."/>
        </authorList>
    </citation>
    <scope>NUCLEOTIDE SEQUENCE [LARGE SCALE GENOMIC DNA]</scope>
    <source>
        <strain evidence="8">Kwan_BN1</strain>
    </source>
</reference>
<sequence>MDYSVEKSNDALSIRHYEMYRCDLYGLEWVPNEDTYFIISPIDIIKANPRTEEDHVNWLVKHNKFLEAMSVVQKSETGLKTHTYEKIGHMYLDFLCEQDNFVEAAKRCTSILAHNQESWEHYFYKFRDSGKIQEIALYLPREDPTLQPAVYELVLYHFIQTDIQSFSHLIKTWQKSIYHGPTIINTVLERMKTSDSSLAEEDRHSLYESLAILYTNQSEYAEALTVYLKLKHDDVFEFIHKHNLFSSINSQIVLLMDFNCGLALDLLLNNIECIPPQLVVPQLEKHSLYQFNYLDRLIKRYPYECTSYHNKMVYLYAEHSPKNLLSFLKRADGYDQAAAVKFCDERELLKEKVYLQGKMGNHRQALQSIVHDLQDVEYAIDFCKEHNYKSLWDELITYSLTNPKFITALLENIGTHVDPLILIQRIPEKTEIPNLRNSLVKILQDFNLQISLREDCQKILETDTLNLLAQHVKLQKKGLCVEDAARCSICHERIIPIDLRFGTDMTMFYCHHMFHIDCLPSYSSSTCAICNAQKRNPGYSSSLM</sequence>
<comment type="caution">
    <text evidence="8">The sequence shown here is derived from an EMBL/GenBank/DDBJ whole genome shotgun (WGS) entry which is preliminary data.</text>
</comment>
<dbReference type="SUPFAM" id="SSF57850">
    <property type="entry name" value="RING/U-box"/>
    <property type="match status" value="1"/>
</dbReference>
<dbReference type="InterPro" id="IPR001841">
    <property type="entry name" value="Znf_RING"/>
</dbReference>
<proteinExistence type="predicted"/>
<evidence type="ECO:0000313" key="9">
    <source>
        <dbReference type="Proteomes" id="UP000593567"/>
    </source>
</evidence>
<dbReference type="GO" id="GO:0034058">
    <property type="term" value="P:endosomal vesicle fusion"/>
    <property type="evidence" value="ECO:0007669"/>
    <property type="project" value="TreeGrafter"/>
</dbReference>
<dbReference type="GO" id="GO:0005770">
    <property type="term" value="C:late endosome"/>
    <property type="evidence" value="ECO:0007669"/>
    <property type="project" value="TreeGrafter"/>
</dbReference>
<feature type="domain" description="RING-type" evidence="7">
    <location>
        <begin position="487"/>
        <end position="531"/>
    </location>
</feature>
<dbReference type="GO" id="GO:0008270">
    <property type="term" value="F:zinc ion binding"/>
    <property type="evidence" value="ECO:0007669"/>
    <property type="project" value="UniProtKB-KW"/>
</dbReference>
<evidence type="ECO:0000256" key="3">
    <source>
        <dbReference type="ARBA" id="ARBA00022833"/>
    </source>
</evidence>
<dbReference type="EMBL" id="VXIV02003334">
    <property type="protein sequence ID" value="KAF6018136.1"/>
    <property type="molecule type" value="Genomic_DNA"/>
</dbReference>